<dbReference type="GO" id="GO:0008270">
    <property type="term" value="F:zinc ion binding"/>
    <property type="evidence" value="ECO:0007669"/>
    <property type="project" value="UniProtKB-KW"/>
</dbReference>
<evidence type="ECO:0000256" key="3">
    <source>
        <dbReference type="ARBA" id="ARBA00022833"/>
    </source>
</evidence>
<dbReference type="SMART" id="SM00249">
    <property type="entry name" value="PHD"/>
    <property type="match status" value="1"/>
</dbReference>
<feature type="compositionally biased region" description="Acidic residues" evidence="4">
    <location>
        <begin position="92"/>
        <end position="108"/>
    </location>
</feature>
<feature type="compositionally biased region" description="Low complexity" evidence="4">
    <location>
        <begin position="19"/>
        <end position="31"/>
    </location>
</feature>
<dbReference type="Proteomes" id="UP000019335">
    <property type="component" value="Unassembled WGS sequence"/>
</dbReference>
<reference evidence="6 7" key="1">
    <citation type="journal article" date="2014" name="Mol. Plant">
        <title>Chromosome Scale Genome Assembly and Transcriptome Profiling of Nannochloropsis gaditana in Nitrogen Depletion.</title>
        <authorList>
            <person name="Corteggiani Carpinelli E."/>
            <person name="Telatin A."/>
            <person name="Vitulo N."/>
            <person name="Forcato C."/>
            <person name="D'Angelo M."/>
            <person name="Schiavon R."/>
            <person name="Vezzi A."/>
            <person name="Giacometti G.M."/>
            <person name="Morosinotto T."/>
            <person name="Valle G."/>
        </authorList>
    </citation>
    <scope>NUCLEOTIDE SEQUENCE [LARGE SCALE GENOMIC DNA]</scope>
    <source>
        <strain evidence="6 7">B-31</strain>
    </source>
</reference>
<accession>W7T2A4</accession>
<organism evidence="6 7">
    <name type="scientific">Nannochloropsis gaditana</name>
    <dbReference type="NCBI Taxonomy" id="72520"/>
    <lineage>
        <taxon>Eukaryota</taxon>
        <taxon>Sar</taxon>
        <taxon>Stramenopiles</taxon>
        <taxon>Ochrophyta</taxon>
        <taxon>Eustigmatophyceae</taxon>
        <taxon>Eustigmatales</taxon>
        <taxon>Monodopsidaceae</taxon>
        <taxon>Nannochloropsis</taxon>
    </lineage>
</organism>
<dbReference type="SUPFAM" id="SSF57903">
    <property type="entry name" value="FYVE/PHD zinc finger"/>
    <property type="match status" value="1"/>
</dbReference>
<proteinExistence type="predicted"/>
<gene>
    <name evidence="6" type="ORF">Naga_102098g1</name>
</gene>
<keyword evidence="2" id="KW-0863">Zinc-finger</keyword>
<keyword evidence="3" id="KW-0862">Zinc</keyword>
<keyword evidence="7" id="KW-1185">Reference proteome</keyword>
<dbReference type="InterPro" id="IPR013083">
    <property type="entry name" value="Znf_RING/FYVE/PHD"/>
</dbReference>
<dbReference type="OrthoDB" id="161570at2759"/>
<dbReference type="InterPro" id="IPR001965">
    <property type="entry name" value="Znf_PHD"/>
</dbReference>
<dbReference type="InterPro" id="IPR011011">
    <property type="entry name" value="Znf_FYVE_PHD"/>
</dbReference>
<evidence type="ECO:0000256" key="1">
    <source>
        <dbReference type="ARBA" id="ARBA00022723"/>
    </source>
</evidence>
<dbReference type="AlphaFoldDB" id="W7T2A4"/>
<feature type="region of interest" description="Disordered" evidence="4">
    <location>
        <begin position="324"/>
        <end position="344"/>
    </location>
</feature>
<evidence type="ECO:0000313" key="6">
    <source>
        <dbReference type="EMBL" id="EWM21200.1"/>
    </source>
</evidence>
<feature type="compositionally biased region" description="Acidic residues" evidence="4">
    <location>
        <begin position="116"/>
        <end position="154"/>
    </location>
</feature>
<feature type="non-terminal residue" evidence="6">
    <location>
        <position position="1"/>
    </location>
</feature>
<name>W7T2A4_9STRA</name>
<comment type="caution">
    <text evidence="6">The sequence shown here is derived from an EMBL/GenBank/DDBJ whole genome shotgun (WGS) entry which is preliminary data.</text>
</comment>
<evidence type="ECO:0000256" key="4">
    <source>
        <dbReference type="SAM" id="MobiDB-lite"/>
    </source>
</evidence>
<feature type="compositionally biased region" description="Basic and acidic residues" evidence="4">
    <location>
        <begin position="67"/>
        <end position="78"/>
    </location>
</feature>
<protein>
    <submittedName>
        <fullName evidence="6">Zinc finger, RING/FYVE/PHD-type</fullName>
    </submittedName>
</protein>
<feature type="region of interest" description="Disordered" evidence="4">
    <location>
        <begin position="91"/>
        <end position="163"/>
    </location>
</feature>
<keyword evidence="1" id="KW-0479">Metal-binding</keyword>
<evidence type="ECO:0000256" key="2">
    <source>
        <dbReference type="ARBA" id="ARBA00022771"/>
    </source>
</evidence>
<sequence length="344" mass="37970">PNPSLSPSILPTFHRPRASVSSSSSSSSSPSAKFNRRAPTSSRSPSNLITSLRRPAHCVRGASARKLSHEGGSSREERVILSGLMKRTMGWEVDDAGGGDGSYEDDLPWEVRGSEEEGDAEEEEEEEEGEEEEEDEEGELSDFIASEDEEEEEGEGGKEGGRPWMHDGVRCLCGARAFGRGQEGREGGRERGRDGGIKVQCTNEECAYWGHGSCYGIEEEEEVPLDFKCYHCRPSPRQGGREDVPAAVMGKDGRLMDLYRLLQAGVSREAFGKALRRVRRREGGREGGRGPWWEIPAQYRASGHTVLMEAAALGRVEEVRLLTEAEREEEGGGRRRRGGGERDW</sequence>
<evidence type="ECO:0000313" key="7">
    <source>
        <dbReference type="Proteomes" id="UP000019335"/>
    </source>
</evidence>
<dbReference type="Gene3D" id="3.30.40.10">
    <property type="entry name" value="Zinc/RING finger domain, C3HC4 (zinc finger)"/>
    <property type="match status" value="1"/>
</dbReference>
<evidence type="ECO:0000259" key="5">
    <source>
        <dbReference type="SMART" id="SM00249"/>
    </source>
</evidence>
<dbReference type="EMBL" id="AZIL01002607">
    <property type="protein sequence ID" value="EWM21200.1"/>
    <property type="molecule type" value="Genomic_DNA"/>
</dbReference>
<feature type="domain" description="Zinc finger PHD-type" evidence="5">
    <location>
        <begin position="170"/>
        <end position="233"/>
    </location>
</feature>
<feature type="region of interest" description="Disordered" evidence="4">
    <location>
        <begin position="1"/>
        <end position="78"/>
    </location>
</feature>
<feature type="compositionally biased region" description="Polar residues" evidence="4">
    <location>
        <begin position="38"/>
        <end position="50"/>
    </location>
</feature>